<dbReference type="EMBL" id="MN740443">
    <property type="protein sequence ID" value="QHU26658.1"/>
    <property type="molecule type" value="Genomic_DNA"/>
</dbReference>
<evidence type="ECO:0008006" key="2">
    <source>
        <dbReference type="Google" id="ProtNLM"/>
    </source>
</evidence>
<organism evidence="1">
    <name type="scientific">viral metagenome</name>
    <dbReference type="NCBI Taxonomy" id="1070528"/>
    <lineage>
        <taxon>unclassified sequences</taxon>
        <taxon>metagenomes</taxon>
        <taxon>organismal metagenomes</taxon>
    </lineage>
</organism>
<dbReference type="AlphaFoldDB" id="A0A6C0LAH5"/>
<proteinExistence type="predicted"/>
<accession>A0A6C0LAH5</accession>
<sequence>MSIFYVCITTIRGYEAALNNILESIPNEWKDKTIIVYQNESNERITVFEDGRIEVYIKNNLHDYGNWIGVYKLIDRSIVPKNSCFLFVHDTCKFGPKTHQLSQHISNIFMNESDYDIFWLCNNGQCNISLLKESAIRYGYNFYKDIFSITKMQTVDWEWDYNNPYCPKTFNLKHYYMRISTEKMGIKKIYSDVERTVLYYPSIDMEKYYVDIKKETDHPKSP</sequence>
<reference evidence="1" key="1">
    <citation type="journal article" date="2020" name="Nature">
        <title>Giant virus diversity and host interactions through global metagenomics.</title>
        <authorList>
            <person name="Schulz F."/>
            <person name="Roux S."/>
            <person name="Paez-Espino D."/>
            <person name="Jungbluth S."/>
            <person name="Walsh D.A."/>
            <person name="Denef V.J."/>
            <person name="McMahon K.D."/>
            <person name="Konstantinidis K.T."/>
            <person name="Eloe-Fadrosh E.A."/>
            <person name="Kyrpides N.C."/>
            <person name="Woyke T."/>
        </authorList>
    </citation>
    <scope>NUCLEOTIDE SEQUENCE</scope>
    <source>
        <strain evidence="1">GVMAG-M-3300027759-42</strain>
    </source>
</reference>
<evidence type="ECO:0000313" key="1">
    <source>
        <dbReference type="EMBL" id="QHU26658.1"/>
    </source>
</evidence>
<name>A0A6C0LAH5_9ZZZZ</name>
<protein>
    <recommendedName>
        <fullName evidence="2">Glycosyltransferase</fullName>
    </recommendedName>
</protein>